<dbReference type="InterPro" id="IPR028250">
    <property type="entry name" value="DsbDN"/>
</dbReference>
<feature type="domain" description="Thiol:disulfide interchange protein DsbD N-terminal" evidence="1">
    <location>
        <begin position="46"/>
        <end position="154"/>
    </location>
</feature>
<reference evidence="2" key="1">
    <citation type="journal article" date="2015" name="Nature">
        <title>Complex archaea that bridge the gap between prokaryotes and eukaryotes.</title>
        <authorList>
            <person name="Spang A."/>
            <person name="Saw J.H."/>
            <person name="Jorgensen S.L."/>
            <person name="Zaremba-Niedzwiedzka K."/>
            <person name="Martijn J."/>
            <person name="Lind A.E."/>
            <person name="van Eijk R."/>
            <person name="Schleper C."/>
            <person name="Guy L."/>
            <person name="Ettema T.J."/>
        </authorList>
    </citation>
    <scope>NUCLEOTIDE SEQUENCE</scope>
</reference>
<proteinExistence type="predicted"/>
<sequence length="278" mass="28869">MIRTIRMAYGLAGVLGLALVAGEAHAASDGATLATDQVTIRLARQTAMPDGTVRGALVVDLAPGWKTYWIDPGASGIPPTIDFSETSGLGTATLRFPAPHRLGEDFSRANGYKQPLSIAFELAPEPDATIGPIEAQILLGVCAEICIPVQAKLTGGSDAAADATTVAAAFSALPDRSGDIGRIRSAVANAKGDVLTITVEYAGAAETPDLFVRGPEGWYFDEPAAPAWRDSSLVFEVKVVDRPRGAKGAPETIDVVFTDGPRAFEANDITVAGKPPQG</sequence>
<evidence type="ECO:0000313" key="2">
    <source>
        <dbReference type="EMBL" id="KKN68994.1"/>
    </source>
</evidence>
<name>A0A0F9SQ00_9ZZZZ</name>
<comment type="caution">
    <text evidence="2">The sequence shown here is derived from an EMBL/GenBank/DDBJ whole genome shotgun (WGS) entry which is preliminary data.</text>
</comment>
<dbReference type="AlphaFoldDB" id="A0A0F9SQ00"/>
<gene>
    <name evidence="2" type="ORF">LCGC14_0445620</name>
</gene>
<dbReference type="EMBL" id="LAZR01000435">
    <property type="protein sequence ID" value="KKN68994.1"/>
    <property type="molecule type" value="Genomic_DNA"/>
</dbReference>
<organism evidence="2">
    <name type="scientific">marine sediment metagenome</name>
    <dbReference type="NCBI Taxonomy" id="412755"/>
    <lineage>
        <taxon>unclassified sequences</taxon>
        <taxon>metagenomes</taxon>
        <taxon>ecological metagenomes</taxon>
    </lineage>
</organism>
<protein>
    <recommendedName>
        <fullName evidence="1">Thiol:disulfide interchange protein DsbD N-terminal domain-containing protein</fullName>
    </recommendedName>
</protein>
<evidence type="ECO:0000259" key="1">
    <source>
        <dbReference type="Pfam" id="PF11412"/>
    </source>
</evidence>
<accession>A0A0F9SQ00</accession>
<dbReference type="Pfam" id="PF11412">
    <property type="entry name" value="DsbD_N"/>
    <property type="match status" value="1"/>
</dbReference>